<name>A0A1F7UU89_9BACT</name>
<evidence type="ECO:0008006" key="4">
    <source>
        <dbReference type="Google" id="ProtNLM"/>
    </source>
</evidence>
<dbReference type="Proteomes" id="UP000176846">
    <property type="component" value="Unassembled WGS sequence"/>
</dbReference>
<dbReference type="Pfam" id="PF09527">
    <property type="entry name" value="ATPase_gene1"/>
    <property type="match status" value="1"/>
</dbReference>
<reference evidence="2 3" key="1">
    <citation type="journal article" date="2016" name="Nat. Commun.">
        <title>Thousands of microbial genomes shed light on interconnected biogeochemical processes in an aquifer system.</title>
        <authorList>
            <person name="Anantharaman K."/>
            <person name="Brown C.T."/>
            <person name="Hug L.A."/>
            <person name="Sharon I."/>
            <person name="Castelle C.J."/>
            <person name="Probst A.J."/>
            <person name="Thomas B.C."/>
            <person name="Singh A."/>
            <person name="Wilkins M.J."/>
            <person name="Karaoz U."/>
            <person name="Brodie E.L."/>
            <person name="Williams K.H."/>
            <person name="Hubbard S.S."/>
            <person name="Banfield J.F."/>
        </authorList>
    </citation>
    <scope>NUCLEOTIDE SEQUENCE [LARGE SCALE GENOMIC DNA]</scope>
</reference>
<dbReference type="AlphaFoldDB" id="A0A1F7UU89"/>
<evidence type="ECO:0000256" key="1">
    <source>
        <dbReference type="SAM" id="Phobius"/>
    </source>
</evidence>
<keyword evidence="1" id="KW-0812">Transmembrane</keyword>
<feature type="transmembrane region" description="Helical" evidence="1">
    <location>
        <begin position="45"/>
        <end position="63"/>
    </location>
</feature>
<keyword evidence="1" id="KW-1133">Transmembrane helix</keyword>
<comment type="caution">
    <text evidence="2">The sequence shown here is derived from an EMBL/GenBank/DDBJ whole genome shotgun (WGS) entry which is preliminary data.</text>
</comment>
<protein>
    <recommendedName>
        <fullName evidence="4">AtpZ/AtpI family protein</fullName>
    </recommendedName>
</protein>
<evidence type="ECO:0000313" key="2">
    <source>
        <dbReference type="EMBL" id="OGL81237.1"/>
    </source>
</evidence>
<sequence length="82" mass="9168">MNKMPQNVWQALSLAWELGFIIAIPLVVFGSIGKYADGQFGTTPWLTLAGVFLAMATTVLWLYRQFKALTEFKNSSQNSKLP</sequence>
<feature type="transmembrane region" description="Helical" evidence="1">
    <location>
        <begin position="12"/>
        <end position="33"/>
    </location>
</feature>
<dbReference type="InterPro" id="IPR032820">
    <property type="entry name" value="ATPase_put"/>
</dbReference>
<proteinExistence type="predicted"/>
<evidence type="ECO:0000313" key="3">
    <source>
        <dbReference type="Proteomes" id="UP000176846"/>
    </source>
</evidence>
<gene>
    <name evidence="2" type="ORF">A2936_02985</name>
</gene>
<keyword evidence="1" id="KW-0472">Membrane</keyword>
<dbReference type="EMBL" id="MGEK01000032">
    <property type="protein sequence ID" value="OGL81237.1"/>
    <property type="molecule type" value="Genomic_DNA"/>
</dbReference>
<organism evidence="2 3">
    <name type="scientific">Candidatus Uhrbacteria bacterium RIFCSPLOWO2_01_FULL_47_25</name>
    <dbReference type="NCBI Taxonomy" id="1802402"/>
    <lineage>
        <taxon>Bacteria</taxon>
        <taxon>Candidatus Uhriibacteriota</taxon>
    </lineage>
</organism>
<accession>A0A1F7UU89</accession>